<protein>
    <submittedName>
        <fullName evidence="2">Uncharacterized protein</fullName>
    </submittedName>
</protein>
<name>A0AAV4U787_9ARAC</name>
<feature type="compositionally biased region" description="Basic and acidic residues" evidence="1">
    <location>
        <begin position="190"/>
        <end position="204"/>
    </location>
</feature>
<dbReference type="InterPro" id="IPR017956">
    <property type="entry name" value="AT_hook_DNA-bd_motif"/>
</dbReference>
<feature type="region of interest" description="Disordered" evidence="1">
    <location>
        <begin position="335"/>
        <end position="355"/>
    </location>
</feature>
<proteinExistence type="predicted"/>
<organism evidence="2 3">
    <name type="scientific">Caerostris darwini</name>
    <dbReference type="NCBI Taxonomy" id="1538125"/>
    <lineage>
        <taxon>Eukaryota</taxon>
        <taxon>Metazoa</taxon>
        <taxon>Ecdysozoa</taxon>
        <taxon>Arthropoda</taxon>
        <taxon>Chelicerata</taxon>
        <taxon>Arachnida</taxon>
        <taxon>Araneae</taxon>
        <taxon>Araneomorphae</taxon>
        <taxon>Entelegynae</taxon>
        <taxon>Araneoidea</taxon>
        <taxon>Araneidae</taxon>
        <taxon>Caerostris</taxon>
    </lineage>
</organism>
<feature type="region of interest" description="Disordered" evidence="1">
    <location>
        <begin position="146"/>
        <end position="256"/>
    </location>
</feature>
<reference evidence="2 3" key="1">
    <citation type="submission" date="2021-06" db="EMBL/GenBank/DDBJ databases">
        <title>Caerostris darwini draft genome.</title>
        <authorList>
            <person name="Kono N."/>
            <person name="Arakawa K."/>
        </authorList>
    </citation>
    <scope>NUCLEOTIDE SEQUENCE [LARGE SCALE GENOMIC DNA]</scope>
</reference>
<feature type="compositionally biased region" description="Polar residues" evidence="1">
    <location>
        <begin position="227"/>
        <end position="245"/>
    </location>
</feature>
<feature type="compositionally biased region" description="Acidic residues" evidence="1">
    <location>
        <begin position="147"/>
        <end position="158"/>
    </location>
</feature>
<feature type="compositionally biased region" description="Low complexity" evidence="1">
    <location>
        <begin position="161"/>
        <end position="170"/>
    </location>
</feature>
<evidence type="ECO:0000313" key="2">
    <source>
        <dbReference type="EMBL" id="GIY53674.1"/>
    </source>
</evidence>
<evidence type="ECO:0000256" key="1">
    <source>
        <dbReference type="SAM" id="MobiDB-lite"/>
    </source>
</evidence>
<evidence type="ECO:0000313" key="3">
    <source>
        <dbReference type="Proteomes" id="UP001054837"/>
    </source>
</evidence>
<feature type="compositionally biased region" description="Low complexity" evidence="1">
    <location>
        <begin position="336"/>
        <end position="350"/>
    </location>
</feature>
<comment type="caution">
    <text evidence="2">The sequence shown here is derived from an EMBL/GenBank/DDBJ whole genome shotgun (WGS) entry which is preliminary data.</text>
</comment>
<dbReference type="Proteomes" id="UP001054837">
    <property type="component" value="Unassembled WGS sequence"/>
</dbReference>
<dbReference type="GO" id="GO:0003677">
    <property type="term" value="F:DNA binding"/>
    <property type="evidence" value="ECO:0007669"/>
    <property type="project" value="InterPro"/>
</dbReference>
<dbReference type="EMBL" id="BPLQ01010792">
    <property type="protein sequence ID" value="GIY53674.1"/>
    <property type="molecule type" value="Genomic_DNA"/>
</dbReference>
<sequence>MSKPVKKKDFNNPITIQKIYKTIQGGGFLQELWWELISDIKEKPTYLRLKNMVDDIIQNTVDDCTNIQADRMEESRVHAALSEISIMAYAVDTIISQVLYRKFQNGCKSIVTDLIKDRLNEAQGNSDIPEDSFIIENIQNILKSEENNESDSLVDDEKESSTSNASTSQSIPNVENGSATARKRGRPKKEHLNFDVAEHVDSLPKKKRGRPRLNTGINIKEEKALQFNITSKPHTNEALDNSAENENFEQESDAESVISTGNFSIDSVSSVHTSELSSYDDNLSICSDEGEKIYVPLKIANEMYQKGKLSEICHIIKKEDKAKFMQDTSFKKSKESINVNDSSSSASSPSRKILPKRIRKPNSKYSSETMYCEMKRYSVTSPDSASSNSHDEIDNLLTKAKQVKTESSEILLKNPMKHYGLDLYKLLSIVCKSI</sequence>
<accession>A0AAV4U787</accession>
<dbReference type="AlphaFoldDB" id="A0AAV4U787"/>
<keyword evidence="3" id="KW-1185">Reference proteome</keyword>
<gene>
    <name evidence="2" type="primary">AVEN_4421_1</name>
    <name evidence="2" type="ORF">CDAR_215361</name>
</gene>
<dbReference type="SMART" id="SM00384">
    <property type="entry name" value="AT_hook"/>
    <property type="match status" value="2"/>
</dbReference>